<dbReference type="AlphaFoldDB" id="A0AAD4S0S6"/>
<dbReference type="Proteomes" id="UP001202328">
    <property type="component" value="Unassembled WGS sequence"/>
</dbReference>
<protein>
    <submittedName>
        <fullName evidence="1">Uncharacterized protein</fullName>
    </submittedName>
</protein>
<organism evidence="1 2">
    <name type="scientific">Papaver atlanticum</name>
    <dbReference type="NCBI Taxonomy" id="357466"/>
    <lineage>
        <taxon>Eukaryota</taxon>
        <taxon>Viridiplantae</taxon>
        <taxon>Streptophyta</taxon>
        <taxon>Embryophyta</taxon>
        <taxon>Tracheophyta</taxon>
        <taxon>Spermatophyta</taxon>
        <taxon>Magnoliopsida</taxon>
        <taxon>Ranunculales</taxon>
        <taxon>Papaveraceae</taxon>
        <taxon>Papaveroideae</taxon>
        <taxon>Papaver</taxon>
    </lineage>
</organism>
<sequence length="68" mass="7287">MLRSTTAEDGVADFIKNGSCQLPLPSDNVAVNNLELQEASERGSRINFAGVSSKLIKELGELLKAIAR</sequence>
<dbReference type="EMBL" id="JAJJMB010015809">
    <property type="protein sequence ID" value="KAI3851848.1"/>
    <property type="molecule type" value="Genomic_DNA"/>
</dbReference>
<name>A0AAD4S0S6_9MAGN</name>
<accession>A0AAD4S0S6</accession>
<evidence type="ECO:0000313" key="1">
    <source>
        <dbReference type="EMBL" id="KAI3851848.1"/>
    </source>
</evidence>
<proteinExistence type="predicted"/>
<comment type="caution">
    <text evidence="1">The sequence shown here is derived from an EMBL/GenBank/DDBJ whole genome shotgun (WGS) entry which is preliminary data.</text>
</comment>
<keyword evidence="2" id="KW-1185">Reference proteome</keyword>
<gene>
    <name evidence="1" type="ORF">MKW98_019847</name>
</gene>
<reference evidence="1" key="1">
    <citation type="submission" date="2022-04" db="EMBL/GenBank/DDBJ databases">
        <title>A functionally conserved STORR gene fusion in Papaver species that diverged 16.8 million years ago.</title>
        <authorList>
            <person name="Catania T."/>
        </authorList>
    </citation>
    <scope>NUCLEOTIDE SEQUENCE</scope>
    <source>
        <strain evidence="1">S-188037</strain>
    </source>
</reference>
<evidence type="ECO:0000313" key="2">
    <source>
        <dbReference type="Proteomes" id="UP001202328"/>
    </source>
</evidence>